<evidence type="ECO:0000313" key="2">
    <source>
        <dbReference type="EMBL" id="MFD0917966.1"/>
    </source>
</evidence>
<reference evidence="3" key="1">
    <citation type="journal article" date="2019" name="Int. J. Syst. Evol. Microbiol.">
        <title>The Global Catalogue of Microorganisms (GCM) 10K type strain sequencing project: providing services to taxonomists for standard genome sequencing and annotation.</title>
        <authorList>
            <consortium name="The Broad Institute Genomics Platform"/>
            <consortium name="The Broad Institute Genome Sequencing Center for Infectious Disease"/>
            <person name="Wu L."/>
            <person name="Ma J."/>
        </authorList>
    </citation>
    <scope>NUCLEOTIDE SEQUENCE [LARGE SCALE GENOMIC DNA]</scope>
    <source>
        <strain evidence="3">CCUG 60023</strain>
    </source>
</reference>
<feature type="transmembrane region" description="Helical" evidence="1">
    <location>
        <begin position="279"/>
        <end position="303"/>
    </location>
</feature>
<dbReference type="Proteomes" id="UP001597101">
    <property type="component" value="Unassembled WGS sequence"/>
</dbReference>
<gene>
    <name evidence="2" type="ORF">ACFQ14_16295</name>
</gene>
<dbReference type="EMBL" id="JBHTJV010000026">
    <property type="protein sequence ID" value="MFD0917966.1"/>
    <property type="molecule type" value="Genomic_DNA"/>
</dbReference>
<keyword evidence="1" id="KW-0472">Membrane</keyword>
<feature type="transmembrane region" description="Helical" evidence="1">
    <location>
        <begin position="97"/>
        <end position="120"/>
    </location>
</feature>
<protein>
    <submittedName>
        <fullName evidence="2">DUF2182 domain-containing protein</fullName>
    </submittedName>
</protein>
<keyword evidence="3" id="KW-1185">Reference proteome</keyword>
<feature type="transmembrane region" description="Helical" evidence="1">
    <location>
        <begin position="176"/>
        <end position="197"/>
    </location>
</feature>
<feature type="transmembrane region" description="Helical" evidence="1">
    <location>
        <begin position="234"/>
        <end position="267"/>
    </location>
</feature>
<sequence>MNHNDHSNLQPLDQGIARAARFPQWLMAVAGGAIVVIAWAWLSVQSAGVMAFSTEELGPGMRILEPALGWIAERAKTSPFFESLLYLCTPQSLSSDLATFATLFSMWLAMSVAMMLPSAAPMLRTYADIAHVARERGETTVSLSVLAGGYIFIWGVFALAIAALQMAIMIGLNAGAAAPLVGWIGGFILLGAGLYQFSALKDACLEKCRNPFNTLFASWRTDRSGVFKLGIEQGVFCIGCCWAIMLVMFVVGTMNLVWMAFFTLFAIVEKSGRGNVTSLVSGCILMFWGGALLVLAALTDLGVTI</sequence>
<evidence type="ECO:0000313" key="3">
    <source>
        <dbReference type="Proteomes" id="UP001597101"/>
    </source>
</evidence>
<dbReference type="InterPro" id="IPR018688">
    <property type="entry name" value="PpoB2-like"/>
</dbReference>
<keyword evidence="1" id="KW-0812">Transmembrane</keyword>
<accession>A0ABW3FMM2</accession>
<feature type="transmembrane region" description="Helical" evidence="1">
    <location>
        <begin position="141"/>
        <end position="170"/>
    </location>
</feature>
<feature type="transmembrane region" description="Helical" evidence="1">
    <location>
        <begin position="25"/>
        <end position="42"/>
    </location>
</feature>
<name>A0ABW3FMM2_9HYPH</name>
<proteinExistence type="predicted"/>
<dbReference type="Pfam" id="PF09948">
    <property type="entry name" value="PpoB2"/>
    <property type="match status" value="1"/>
</dbReference>
<dbReference type="RefSeq" id="WP_377213818.1">
    <property type="nucleotide sequence ID" value="NZ_JBHTJV010000026.1"/>
</dbReference>
<keyword evidence="1" id="KW-1133">Transmembrane helix</keyword>
<comment type="caution">
    <text evidence="2">The sequence shown here is derived from an EMBL/GenBank/DDBJ whole genome shotgun (WGS) entry which is preliminary data.</text>
</comment>
<evidence type="ECO:0000256" key="1">
    <source>
        <dbReference type="SAM" id="Phobius"/>
    </source>
</evidence>
<organism evidence="2 3">
    <name type="scientific">Pseudahrensia aquimaris</name>
    <dbReference type="NCBI Taxonomy" id="744461"/>
    <lineage>
        <taxon>Bacteria</taxon>
        <taxon>Pseudomonadati</taxon>
        <taxon>Pseudomonadota</taxon>
        <taxon>Alphaproteobacteria</taxon>
        <taxon>Hyphomicrobiales</taxon>
        <taxon>Ahrensiaceae</taxon>
        <taxon>Pseudahrensia</taxon>
    </lineage>
</organism>